<dbReference type="PROSITE" id="PS50222">
    <property type="entry name" value="EF_HAND_2"/>
    <property type="match status" value="3"/>
</dbReference>
<organism evidence="12 13">
    <name type="scientific">Clytia hemisphaerica</name>
    <dbReference type="NCBI Taxonomy" id="252671"/>
    <lineage>
        <taxon>Eukaryota</taxon>
        <taxon>Metazoa</taxon>
        <taxon>Cnidaria</taxon>
        <taxon>Hydrozoa</taxon>
        <taxon>Hydroidolina</taxon>
        <taxon>Leptothecata</taxon>
        <taxon>Obeliida</taxon>
        <taxon>Clytiidae</taxon>
        <taxon>Clytia</taxon>
    </lineage>
</organism>
<dbReference type="GO" id="GO:0034454">
    <property type="term" value="P:microtubule anchoring at centrosome"/>
    <property type="evidence" value="ECO:0007669"/>
    <property type="project" value="TreeGrafter"/>
</dbReference>
<comment type="similarity">
    <text evidence="2">Belongs to the aequorin family.</text>
</comment>
<keyword evidence="7" id="KW-0455">Luminescence</keyword>
<feature type="compositionally biased region" description="Basic and acidic residues" evidence="10">
    <location>
        <begin position="1007"/>
        <end position="1023"/>
    </location>
</feature>
<accession>A0A7M6DMH5</accession>
<dbReference type="GO" id="GO:0008218">
    <property type="term" value="P:bioluminescence"/>
    <property type="evidence" value="ECO:0007669"/>
    <property type="project" value="UniProtKB-KW"/>
</dbReference>
<evidence type="ECO:0000256" key="1">
    <source>
        <dbReference type="ARBA" id="ARBA00004300"/>
    </source>
</evidence>
<dbReference type="EnsemblMetazoa" id="CLYHEMT016242.1">
    <property type="protein sequence ID" value="CLYHEMP016242.1"/>
    <property type="gene ID" value="CLYHEMG016242"/>
</dbReference>
<evidence type="ECO:0000256" key="10">
    <source>
        <dbReference type="SAM" id="MobiDB-lite"/>
    </source>
</evidence>
<dbReference type="RefSeq" id="XP_066931840.1">
    <property type="nucleotide sequence ID" value="XM_067075739.1"/>
</dbReference>
<evidence type="ECO:0000256" key="2">
    <source>
        <dbReference type="ARBA" id="ARBA00007828"/>
    </source>
</evidence>
<feature type="region of interest" description="Disordered" evidence="10">
    <location>
        <begin position="856"/>
        <end position="918"/>
    </location>
</feature>
<protein>
    <recommendedName>
        <fullName evidence="11">EF-hand domain-containing protein</fullName>
    </recommendedName>
</protein>
<evidence type="ECO:0000256" key="8">
    <source>
        <dbReference type="ARBA" id="ARBA00023262"/>
    </source>
</evidence>
<evidence type="ECO:0000256" key="7">
    <source>
        <dbReference type="ARBA" id="ARBA00023223"/>
    </source>
</evidence>
<keyword evidence="3" id="KW-0963">Cytoplasm</keyword>
<feature type="region of interest" description="Disordered" evidence="10">
    <location>
        <begin position="105"/>
        <end position="148"/>
    </location>
</feature>
<evidence type="ECO:0000256" key="9">
    <source>
        <dbReference type="SAM" id="Coils"/>
    </source>
</evidence>
<reference evidence="12" key="1">
    <citation type="submission" date="2021-01" db="UniProtKB">
        <authorList>
            <consortium name="EnsemblMetazoa"/>
        </authorList>
    </citation>
    <scope>IDENTIFICATION</scope>
</reference>
<dbReference type="AlphaFoldDB" id="A0A7M6DMH5"/>
<proteinExistence type="inferred from homology"/>
<dbReference type="PROSITE" id="PS00018">
    <property type="entry name" value="EF_HAND_1"/>
    <property type="match status" value="2"/>
</dbReference>
<dbReference type="InterPro" id="IPR011992">
    <property type="entry name" value="EF-hand-dom_pair"/>
</dbReference>
<name>A0A7M6DMH5_9CNID</name>
<keyword evidence="4" id="KW-0597">Phosphoprotein</keyword>
<dbReference type="SUPFAM" id="SSF47473">
    <property type="entry name" value="EF-hand"/>
    <property type="match status" value="2"/>
</dbReference>
<feature type="coiled-coil region" evidence="9">
    <location>
        <begin position="409"/>
        <end position="682"/>
    </location>
</feature>
<dbReference type="PANTHER" id="PTHR18905">
    <property type="entry name" value="NINEIN"/>
    <property type="match status" value="1"/>
</dbReference>
<feature type="domain" description="EF-hand" evidence="11">
    <location>
        <begin position="7"/>
        <end position="42"/>
    </location>
</feature>
<feature type="domain" description="EF-hand" evidence="11">
    <location>
        <begin position="199"/>
        <end position="234"/>
    </location>
</feature>
<dbReference type="GO" id="GO:0005813">
    <property type="term" value="C:centrosome"/>
    <property type="evidence" value="ECO:0007669"/>
    <property type="project" value="UniProtKB-SubCell"/>
</dbReference>
<keyword evidence="13" id="KW-1185">Reference proteome</keyword>
<dbReference type="SMART" id="SM00054">
    <property type="entry name" value="EFh"/>
    <property type="match status" value="3"/>
</dbReference>
<dbReference type="PANTHER" id="PTHR18905:SF13">
    <property type="entry name" value="NON-CENTROSOMAL MICROTUBULE ARRAY"/>
    <property type="match status" value="1"/>
</dbReference>
<dbReference type="InterPro" id="IPR018247">
    <property type="entry name" value="EF_Hand_1_Ca_BS"/>
</dbReference>
<evidence type="ECO:0000256" key="4">
    <source>
        <dbReference type="ARBA" id="ARBA00022553"/>
    </source>
</evidence>
<evidence type="ECO:0000256" key="6">
    <source>
        <dbReference type="ARBA" id="ARBA00023212"/>
    </source>
</evidence>
<feature type="domain" description="EF-hand" evidence="11">
    <location>
        <begin position="331"/>
        <end position="366"/>
    </location>
</feature>
<feature type="region of interest" description="Disordered" evidence="10">
    <location>
        <begin position="1007"/>
        <end position="1029"/>
    </location>
</feature>
<keyword evidence="9" id="KW-0175">Coiled coil</keyword>
<feature type="compositionally biased region" description="Basic and acidic residues" evidence="10">
    <location>
        <begin position="868"/>
        <end position="908"/>
    </location>
</feature>
<dbReference type="GeneID" id="136819505"/>
<dbReference type="Proteomes" id="UP000594262">
    <property type="component" value="Unplaced"/>
</dbReference>
<evidence type="ECO:0000256" key="3">
    <source>
        <dbReference type="ARBA" id="ARBA00022490"/>
    </source>
</evidence>
<dbReference type="Gene3D" id="1.10.238.10">
    <property type="entry name" value="EF-hand"/>
    <property type="match status" value="2"/>
</dbReference>
<comment type="subcellular location">
    <subcellularLocation>
        <location evidence="1">Cytoplasm</location>
        <location evidence="1">Cytoskeleton</location>
        <location evidence="1">Microtubule organizing center</location>
        <location evidence="1">Centrosome</location>
    </subcellularLocation>
</comment>
<evidence type="ECO:0000313" key="12">
    <source>
        <dbReference type="EnsemblMetazoa" id="CLYHEMP016242.1"/>
    </source>
</evidence>
<dbReference type="Pfam" id="PF13499">
    <property type="entry name" value="EF-hand_7"/>
    <property type="match status" value="2"/>
</dbReference>
<keyword evidence="6" id="KW-0206">Cytoskeleton</keyword>
<feature type="compositionally biased region" description="Polar residues" evidence="10">
    <location>
        <begin position="123"/>
        <end position="138"/>
    </location>
</feature>
<keyword evidence="8" id="KW-0599">Photoprotein</keyword>
<evidence type="ECO:0000259" key="11">
    <source>
        <dbReference type="PROSITE" id="PS50222"/>
    </source>
</evidence>
<evidence type="ECO:0000256" key="5">
    <source>
        <dbReference type="ARBA" id="ARBA00022837"/>
    </source>
</evidence>
<feature type="compositionally biased region" description="Polar residues" evidence="10">
    <location>
        <begin position="909"/>
        <end position="918"/>
    </location>
</feature>
<dbReference type="InterPro" id="IPR002048">
    <property type="entry name" value="EF_hand_dom"/>
</dbReference>
<sequence>MGDEDDVYAEQLKEVFKSCDLDNKGYINRNELIDLSQKLQLGDQVGDLLKEILGDEFTDGKVTFEDFREGFVNVLANAIDCLGDEETEDQSEWSEAGNRLSTITATTDKDRQKVSPAHHAKVSKTQSGEVKPSQQPPQQHVKAQKTWSNTSLSQSFEAGGDESAIQMRQIWDDLAVGESGYINLLQLSIVCEHIGMEGMADDELEALFTELDKNGDGLVSLREFMDGLFLSTKRPRSDRSMFSPRSEKSVISPKNETLVVSSRNSEQSLVNLAPVNEVKLEGSLETLVDMENDLETPRMEEVLEAEVVEETFSSPPSSLAKRKSLEMAASNPDLSSTDIFYSLDPNDTGKISYNDLIMYLKENNLEELEIIAKVLRKDGQGKIKNRDLSLQLEKLVFQQQHDALTKSVLLVYKKEIAKLREEAMRSRDQMEDLKNQSELLDEHNQTLAKENEEQIKMALEESQNRIREQEANFEERLATREHELLRQRDVMLKEHEKEKNELRQRLDEIKSDDSKTKNKLKEAAMEISKLEENLNITISELNEERKQSSRLQEVAQSEKVLKQRIIDLDSQLTSLADLRTNQKERIQQLEGINKTLQRQNEEHESQIMELQNELNHKQKELDEQVQNSIPRMTRDGSNLSDYMKPELAQSNNQEMEELQSQIQDQNDIIKNLRNELDTVTHSMNEKHGREINRLTDKYASEIAELQMSLSAERTENTEKRSTEKSSLIEYYEDQMTELKKTFDKEKENLLNSHQHEQKRWQSERIPSGDFHSRERWEDLFHVEKEEIELKYKREITLLEEKIMVLETEKAELELKFLNEKSEIEQQFRIERSELLQNASSASQENEHFQKHVQALKDEHAKRQSNALRDAKDEHKREKEKLREKFESELDKMRSEYEKELNGERKEHSGQLNVQTTAAATEKSRCLREIQELKDQLLRANASSDRDNALKDKVFNDAKAEVMNLNKKLDQKSKKINSLEESLQQMEGDLFELDSERKQLDEQVQHWKNEATENKEKVRQERKNSTTKSVRSDTLVTELYVENADLMKQIANAESNHSKAEKQVRQLTDQKRALQRVISKLCNSYGITNLS</sequence>
<dbReference type="GO" id="GO:0005509">
    <property type="term" value="F:calcium ion binding"/>
    <property type="evidence" value="ECO:0007669"/>
    <property type="project" value="InterPro"/>
</dbReference>
<evidence type="ECO:0000313" key="13">
    <source>
        <dbReference type="Proteomes" id="UP000594262"/>
    </source>
</evidence>
<dbReference type="OrthoDB" id="5799458at2759"/>
<keyword evidence="5" id="KW-0106">Calcium</keyword>